<dbReference type="Pfam" id="PF06525">
    <property type="entry name" value="SoxE"/>
    <property type="match status" value="1"/>
</dbReference>
<proteinExistence type="predicted"/>
<gene>
    <name evidence="2" type="ORF">C7B46_07960</name>
</gene>
<comment type="caution">
    <text evidence="2">The sequence shown here is derived from an EMBL/GenBank/DDBJ whole genome shotgun (WGS) entry which is preliminary data.</text>
</comment>
<name>A0A2T2XHC3_9FIRM</name>
<dbReference type="Proteomes" id="UP000242972">
    <property type="component" value="Unassembled WGS sequence"/>
</dbReference>
<evidence type="ECO:0000313" key="2">
    <source>
        <dbReference type="EMBL" id="PSR33915.1"/>
    </source>
</evidence>
<protein>
    <recommendedName>
        <fullName evidence="1">Sulfocyanin-like C-terminal domain-containing protein</fullName>
    </recommendedName>
</protein>
<feature type="domain" description="Sulfocyanin-like C-terminal" evidence="1">
    <location>
        <begin position="52"/>
        <end position="155"/>
    </location>
</feature>
<sequence>MAKSPWIALLAAVFIWGLWGMLAQKPLHTAPGQVIVNQWMTYHPAQSLMTLTVIAGYPHGGNNLNGTTNGTLIVRVPVHIKVFVYFSNHDYRRHSLALVAEGTLSPKSGVPRNRLLIGLRSGQQAWFAFSMRHLGRYRLTSLVPGDLQHGLWITVEGVSRGIPQICYQSH</sequence>
<dbReference type="AlphaFoldDB" id="A0A2T2XHC3"/>
<dbReference type="InterPro" id="IPR049544">
    <property type="entry name" value="SoxE-like_C"/>
</dbReference>
<organism evidence="2 3">
    <name type="scientific">Sulfobacillus benefaciens</name>
    <dbReference type="NCBI Taxonomy" id="453960"/>
    <lineage>
        <taxon>Bacteria</taxon>
        <taxon>Bacillati</taxon>
        <taxon>Bacillota</taxon>
        <taxon>Clostridia</taxon>
        <taxon>Eubacteriales</taxon>
        <taxon>Clostridiales Family XVII. Incertae Sedis</taxon>
        <taxon>Sulfobacillus</taxon>
    </lineage>
</organism>
<reference evidence="2 3" key="1">
    <citation type="journal article" date="2014" name="BMC Genomics">
        <title>Comparison of environmental and isolate Sulfobacillus genomes reveals diverse carbon, sulfur, nitrogen, and hydrogen metabolisms.</title>
        <authorList>
            <person name="Justice N.B."/>
            <person name="Norman A."/>
            <person name="Brown C.T."/>
            <person name="Singh A."/>
            <person name="Thomas B.C."/>
            <person name="Banfield J.F."/>
        </authorList>
    </citation>
    <scope>NUCLEOTIDE SEQUENCE [LARGE SCALE GENOMIC DNA]</scope>
    <source>
        <strain evidence="2">AMDSBA4</strain>
    </source>
</reference>
<dbReference type="EMBL" id="PXYW01000015">
    <property type="protein sequence ID" value="PSR33915.1"/>
    <property type="molecule type" value="Genomic_DNA"/>
</dbReference>
<evidence type="ECO:0000313" key="3">
    <source>
        <dbReference type="Proteomes" id="UP000242972"/>
    </source>
</evidence>
<accession>A0A2T2XHC3</accession>
<evidence type="ECO:0000259" key="1">
    <source>
        <dbReference type="Pfam" id="PF06525"/>
    </source>
</evidence>